<organism evidence="2 3">
    <name type="scientific">Gordonia rhizosphera NBRC 16068</name>
    <dbReference type="NCBI Taxonomy" id="1108045"/>
    <lineage>
        <taxon>Bacteria</taxon>
        <taxon>Bacillati</taxon>
        <taxon>Actinomycetota</taxon>
        <taxon>Actinomycetes</taxon>
        <taxon>Mycobacteriales</taxon>
        <taxon>Gordoniaceae</taxon>
        <taxon>Gordonia</taxon>
    </lineage>
</organism>
<dbReference type="InterPro" id="IPR032584">
    <property type="entry name" value="DUF4913"/>
</dbReference>
<dbReference type="RefSeq" id="WP_006338689.1">
    <property type="nucleotide sequence ID" value="NZ_BAHC01000222.1"/>
</dbReference>
<evidence type="ECO:0000256" key="1">
    <source>
        <dbReference type="SAM" id="MobiDB-lite"/>
    </source>
</evidence>
<name>K6WMU6_9ACTN</name>
<dbReference type="EMBL" id="BAHC01000222">
    <property type="protein sequence ID" value="GAB93457.1"/>
    <property type="molecule type" value="Genomic_DNA"/>
</dbReference>
<evidence type="ECO:0008006" key="4">
    <source>
        <dbReference type="Google" id="ProtNLM"/>
    </source>
</evidence>
<proteinExistence type="predicted"/>
<dbReference type="OrthoDB" id="4570343at2"/>
<feature type="region of interest" description="Disordered" evidence="1">
    <location>
        <begin position="1"/>
        <end position="39"/>
    </location>
</feature>
<evidence type="ECO:0000313" key="3">
    <source>
        <dbReference type="Proteomes" id="UP000008363"/>
    </source>
</evidence>
<keyword evidence="3" id="KW-1185">Reference proteome</keyword>
<dbReference type="Pfam" id="PF16259">
    <property type="entry name" value="DUF4913"/>
    <property type="match status" value="1"/>
</dbReference>
<dbReference type="STRING" id="1108045.GORHZ_222_00120"/>
<reference evidence="2 3" key="1">
    <citation type="submission" date="2012-08" db="EMBL/GenBank/DDBJ databases">
        <title>Whole genome shotgun sequence of Gordonia rhizosphera NBRC 16068.</title>
        <authorList>
            <person name="Takarada H."/>
            <person name="Isaki S."/>
            <person name="Hosoyama A."/>
            <person name="Tsuchikane K."/>
            <person name="Katsumata H."/>
            <person name="Baba S."/>
            <person name="Ohji S."/>
            <person name="Yamazaki S."/>
            <person name="Fujita N."/>
        </authorList>
    </citation>
    <scope>NUCLEOTIDE SEQUENCE [LARGE SCALE GENOMIC DNA]</scope>
    <source>
        <strain evidence="2 3">NBRC 16068</strain>
    </source>
</reference>
<feature type="compositionally biased region" description="Acidic residues" evidence="1">
    <location>
        <begin position="1"/>
        <end position="32"/>
    </location>
</feature>
<sequence length="159" mass="18406">MSSELFADEDFDDDDDDFDDDDDEGTDTDEEHEPQPEFGSVYEFVDTHLVRIYARKVTHKQDRRWCPRWFEHPEAVSRLEALWRAYEALRLDPATGMSTWWRDHADYHMKMLMAPDGPFEACSADQGHSDRTPTELPTDDVVEQQLLAAMSIHAPALTS</sequence>
<comment type="caution">
    <text evidence="2">The sequence shown here is derived from an EMBL/GenBank/DDBJ whole genome shotgun (WGS) entry which is preliminary data.</text>
</comment>
<accession>K6WMU6</accession>
<dbReference type="AlphaFoldDB" id="K6WMU6"/>
<dbReference type="Proteomes" id="UP000008363">
    <property type="component" value="Unassembled WGS sequence"/>
</dbReference>
<gene>
    <name evidence="2" type="ORF">GORHZ_222_00120</name>
</gene>
<evidence type="ECO:0000313" key="2">
    <source>
        <dbReference type="EMBL" id="GAB93457.1"/>
    </source>
</evidence>
<dbReference type="eggNOG" id="ENOG5032YIM">
    <property type="taxonomic scope" value="Bacteria"/>
</dbReference>
<protein>
    <recommendedName>
        <fullName evidence="4">DUF4913 domain-containing protein</fullName>
    </recommendedName>
</protein>